<proteinExistence type="predicted"/>
<keyword evidence="5" id="KW-1185">Reference proteome</keyword>
<feature type="domain" description="HTH tetR-type" evidence="3">
    <location>
        <begin position="6"/>
        <end position="66"/>
    </location>
</feature>
<dbReference type="PROSITE" id="PS50977">
    <property type="entry name" value="HTH_TETR_2"/>
    <property type="match status" value="1"/>
</dbReference>
<organism evidence="4 5">
    <name type="scientific">Sphingobacterium lactis</name>
    <dbReference type="NCBI Taxonomy" id="797291"/>
    <lineage>
        <taxon>Bacteria</taxon>
        <taxon>Pseudomonadati</taxon>
        <taxon>Bacteroidota</taxon>
        <taxon>Sphingobacteriia</taxon>
        <taxon>Sphingobacteriales</taxon>
        <taxon>Sphingobacteriaceae</taxon>
        <taxon>Sphingobacterium</taxon>
    </lineage>
</organism>
<reference evidence="5" key="1">
    <citation type="submission" date="2016-10" db="EMBL/GenBank/DDBJ databases">
        <authorList>
            <person name="Varghese N."/>
            <person name="Submissions S."/>
        </authorList>
    </citation>
    <scope>NUCLEOTIDE SEQUENCE [LARGE SCALE GENOMIC DNA]</scope>
    <source>
        <strain evidence="5">DSM 22361</strain>
    </source>
</reference>
<dbReference type="SUPFAM" id="SSF46689">
    <property type="entry name" value="Homeodomain-like"/>
    <property type="match status" value="1"/>
</dbReference>
<dbReference type="Gene3D" id="1.10.357.10">
    <property type="entry name" value="Tetracycline Repressor, domain 2"/>
    <property type="match status" value="1"/>
</dbReference>
<evidence type="ECO:0000256" key="1">
    <source>
        <dbReference type="ARBA" id="ARBA00023125"/>
    </source>
</evidence>
<dbReference type="InterPro" id="IPR009057">
    <property type="entry name" value="Homeodomain-like_sf"/>
</dbReference>
<sequence>MAKNADAKRMKILEAAKRRFAHFGLAKTTMAEIAQDLSFSKALLYYYFPDKNRLYASVFEMAVDEIITETTAKIEDANGVCQAMDAFLSTRLQIIKDNYSIFEYAYSLRSELPPDVEEVLPKLFEKEIQQVSTILRKGIKHDGLVVDDVEVTAKILLISLLGMRLGILQEVKSLFLPPSKEEFDYILGLQQKLAKIFLNGLKS</sequence>
<dbReference type="PANTHER" id="PTHR30328:SF54">
    <property type="entry name" value="HTH-TYPE TRANSCRIPTIONAL REPRESSOR SCO4008"/>
    <property type="match status" value="1"/>
</dbReference>
<evidence type="ECO:0000259" key="3">
    <source>
        <dbReference type="PROSITE" id="PS50977"/>
    </source>
</evidence>
<dbReference type="PRINTS" id="PR00455">
    <property type="entry name" value="HTHTETR"/>
</dbReference>
<dbReference type="RefSeq" id="WP_103907056.1">
    <property type="nucleotide sequence ID" value="NZ_CP049246.1"/>
</dbReference>
<evidence type="ECO:0000256" key="2">
    <source>
        <dbReference type="PROSITE-ProRule" id="PRU00335"/>
    </source>
</evidence>
<accession>A0A1H6B3Q2</accession>
<dbReference type="GO" id="GO:0003677">
    <property type="term" value="F:DNA binding"/>
    <property type="evidence" value="ECO:0007669"/>
    <property type="project" value="UniProtKB-UniRule"/>
</dbReference>
<name>A0A1H6B3Q2_9SPHI</name>
<gene>
    <name evidence="4" type="ORF">SAMN05421877_109150</name>
</gene>
<evidence type="ECO:0000313" key="5">
    <source>
        <dbReference type="Proteomes" id="UP000236731"/>
    </source>
</evidence>
<dbReference type="InterPro" id="IPR050109">
    <property type="entry name" value="HTH-type_TetR-like_transc_reg"/>
</dbReference>
<evidence type="ECO:0000313" key="4">
    <source>
        <dbReference type="EMBL" id="SEG55471.1"/>
    </source>
</evidence>
<dbReference type="AlphaFoldDB" id="A0A1H6B3Q2"/>
<feature type="DNA-binding region" description="H-T-H motif" evidence="2">
    <location>
        <begin position="29"/>
        <end position="48"/>
    </location>
</feature>
<dbReference type="Pfam" id="PF00440">
    <property type="entry name" value="TetR_N"/>
    <property type="match status" value="1"/>
</dbReference>
<dbReference type="OrthoDB" id="9802802at2"/>
<dbReference type="Proteomes" id="UP000236731">
    <property type="component" value="Unassembled WGS sequence"/>
</dbReference>
<dbReference type="EMBL" id="FNUT01000009">
    <property type="protein sequence ID" value="SEG55471.1"/>
    <property type="molecule type" value="Genomic_DNA"/>
</dbReference>
<keyword evidence="1 2" id="KW-0238">DNA-binding</keyword>
<dbReference type="Gene3D" id="1.10.10.60">
    <property type="entry name" value="Homeodomain-like"/>
    <property type="match status" value="1"/>
</dbReference>
<protein>
    <submittedName>
        <fullName evidence="4">DNA-binding transcriptional regulator, AcrR family</fullName>
    </submittedName>
</protein>
<dbReference type="InterPro" id="IPR001647">
    <property type="entry name" value="HTH_TetR"/>
</dbReference>
<dbReference type="PANTHER" id="PTHR30328">
    <property type="entry name" value="TRANSCRIPTIONAL REPRESSOR"/>
    <property type="match status" value="1"/>
</dbReference>